<accession>W4GDB4</accession>
<proteinExistence type="predicted"/>
<protein>
    <submittedName>
        <fullName evidence="1">Uncharacterized protein</fullName>
    </submittedName>
</protein>
<dbReference type="RefSeq" id="XP_009833057.1">
    <property type="nucleotide sequence ID" value="XM_009834755.1"/>
</dbReference>
<name>W4GDB4_APHAT</name>
<dbReference type="AlphaFoldDB" id="W4GDB4"/>
<dbReference type="VEuPathDB" id="FungiDB:H257_08723"/>
<gene>
    <name evidence="1" type="ORF">H257_08723</name>
</gene>
<dbReference type="EMBL" id="KI913133">
    <property type="protein sequence ID" value="ETV77271.1"/>
    <property type="molecule type" value="Genomic_DNA"/>
</dbReference>
<dbReference type="EMBL" id="KI913133">
    <property type="protein sequence ID" value="ETV77270.1"/>
    <property type="molecule type" value="Genomic_DNA"/>
</dbReference>
<organism evidence="1">
    <name type="scientific">Aphanomyces astaci</name>
    <name type="common">Crayfish plague agent</name>
    <dbReference type="NCBI Taxonomy" id="112090"/>
    <lineage>
        <taxon>Eukaryota</taxon>
        <taxon>Sar</taxon>
        <taxon>Stramenopiles</taxon>
        <taxon>Oomycota</taxon>
        <taxon>Saprolegniomycetes</taxon>
        <taxon>Saprolegniales</taxon>
        <taxon>Verrucalvaceae</taxon>
        <taxon>Aphanomyces</taxon>
    </lineage>
</organism>
<reference evidence="1" key="1">
    <citation type="submission" date="2013-12" db="EMBL/GenBank/DDBJ databases">
        <title>The Genome Sequence of Aphanomyces astaci APO3.</title>
        <authorList>
            <consortium name="The Broad Institute Genomics Platform"/>
            <person name="Russ C."/>
            <person name="Tyler B."/>
            <person name="van West P."/>
            <person name="Dieguez-Uribeondo J."/>
            <person name="Young S.K."/>
            <person name="Zeng Q."/>
            <person name="Gargeya S."/>
            <person name="Fitzgerald M."/>
            <person name="Abouelleil A."/>
            <person name="Alvarado L."/>
            <person name="Chapman S.B."/>
            <person name="Gainer-Dewar J."/>
            <person name="Goldberg J."/>
            <person name="Griggs A."/>
            <person name="Gujja S."/>
            <person name="Hansen M."/>
            <person name="Howarth C."/>
            <person name="Imamovic A."/>
            <person name="Ireland A."/>
            <person name="Larimer J."/>
            <person name="McCowan C."/>
            <person name="Murphy C."/>
            <person name="Pearson M."/>
            <person name="Poon T.W."/>
            <person name="Priest M."/>
            <person name="Roberts A."/>
            <person name="Saif S."/>
            <person name="Shea T."/>
            <person name="Sykes S."/>
            <person name="Wortman J."/>
            <person name="Nusbaum C."/>
            <person name="Birren B."/>
        </authorList>
    </citation>
    <scope>NUCLEOTIDE SEQUENCE [LARGE SCALE GENOMIC DNA]</scope>
    <source>
        <strain evidence="1">APO3</strain>
    </source>
</reference>
<dbReference type="GeneID" id="20810719"/>
<dbReference type="RefSeq" id="XP_009833058.1">
    <property type="nucleotide sequence ID" value="XM_009834756.1"/>
</dbReference>
<sequence>MSCQRRGQRRCVLGNNVNDVNSNTYMYTAMLNAIMFTPVQVYFSDGPSFVQRITTFQWLSTTEEARCGGRWGLIWWQTQLKNFREPQEVDETIRITDALGRFTSTKTPRPIAGRISENADSGTTSCRGTWRASASCSARTRSSRCEISIGIRT</sequence>
<evidence type="ECO:0000313" key="1">
    <source>
        <dbReference type="EMBL" id="ETV77271.1"/>
    </source>
</evidence>